<sequence length="434" mass="50797">MASLAIPKTSKNKQKSTPCIFGARTKEIRPVGAWVELAIDETEFIPDPREQAIIEEEKIRTIIAEKHTKLRNFQEEVKRRVQKLNKIKREERDRRSAIALQCEQKILKYCSFPQTAGILSTQSTTPTALSVDISAPRMFEERKQHVFSTTQSARNALARQKVADIDEQETFLGNDQDDNDENLIKTNDRMELKGNSIKKDSQTVRFCIDEDRPMRKSKKKNRKNKENQNKHSFDMSQLSLDVTDLGVEDDDVIICRVDKNKVSEVCKRAVLDMRPIVTTEEEKSLKASQKNLVRKVFAELERQNVRETEKRRQQAKEIEILKRQKEMERRQIEREHALKIRQAERPKPDVINKYHQEEVKLQTRKKCEEERYLTALKAQIRESMELKKIKLPPLCSCAETFWEADPDTCANNCIFYQNRKAYERALQSLLSSFR</sequence>
<feature type="region of interest" description="Disordered" evidence="2">
    <location>
        <begin position="209"/>
        <end position="235"/>
    </location>
</feature>
<organism evidence="3 4">
    <name type="scientific">Dimorphilus gyrociliatus</name>
    <dbReference type="NCBI Taxonomy" id="2664684"/>
    <lineage>
        <taxon>Eukaryota</taxon>
        <taxon>Metazoa</taxon>
        <taxon>Spiralia</taxon>
        <taxon>Lophotrochozoa</taxon>
        <taxon>Annelida</taxon>
        <taxon>Polychaeta</taxon>
        <taxon>Polychaeta incertae sedis</taxon>
        <taxon>Dinophilidae</taxon>
        <taxon>Dimorphilus</taxon>
    </lineage>
</organism>
<reference evidence="3 4" key="1">
    <citation type="submission" date="2020-08" db="EMBL/GenBank/DDBJ databases">
        <authorList>
            <person name="Hejnol A."/>
        </authorList>
    </citation>
    <scope>NUCLEOTIDE SEQUENCE [LARGE SCALE GENOMIC DNA]</scope>
</reference>
<comment type="caution">
    <text evidence="3">The sequence shown here is derived from an EMBL/GenBank/DDBJ whole genome shotgun (WGS) entry which is preliminary data.</text>
</comment>
<dbReference type="PANTHER" id="PTHR14817:SF2">
    <property type="entry name" value="COILED-COIL DOMAIN-CONTAINING PROTEIN 15"/>
    <property type="match status" value="1"/>
</dbReference>
<evidence type="ECO:0000256" key="2">
    <source>
        <dbReference type="SAM" id="MobiDB-lite"/>
    </source>
</evidence>
<dbReference type="EMBL" id="CAJFCJ010000028">
    <property type="protein sequence ID" value="CAD5125561.1"/>
    <property type="molecule type" value="Genomic_DNA"/>
</dbReference>
<dbReference type="AlphaFoldDB" id="A0A7I8WBN6"/>
<dbReference type="OrthoDB" id="10007210at2759"/>
<feature type="compositionally biased region" description="Basic and acidic residues" evidence="2">
    <location>
        <begin position="224"/>
        <end position="233"/>
    </location>
</feature>
<evidence type="ECO:0000313" key="4">
    <source>
        <dbReference type="Proteomes" id="UP000549394"/>
    </source>
</evidence>
<keyword evidence="1" id="KW-0175">Coiled coil</keyword>
<dbReference type="Proteomes" id="UP000549394">
    <property type="component" value="Unassembled WGS sequence"/>
</dbReference>
<gene>
    <name evidence="3" type="ORF">DGYR_LOCUS12915</name>
</gene>
<dbReference type="InterPro" id="IPR037693">
    <property type="entry name" value="CCDC15"/>
</dbReference>
<protein>
    <submittedName>
        <fullName evidence="3">DgyrCDS13764</fullName>
    </submittedName>
</protein>
<dbReference type="PANTHER" id="PTHR14817">
    <property type="entry name" value="COILED-COIL DOMAIN-CONTAINING PROTEIN 15"/>
    <property type="match status" value="1"/>
</dbReference>
<accession>A0A7I8WBN6</accession>
<name>A0A7I8WBN6_9ANNE</name>
<evidence type="ECO:0000313" key="3">
    <source>
        <dbReference type="EMBL" id="CAD5125561.1"/>
    </source>
</evidence>
<dbReference type="GO" id="GO:0005813">
    <property type="term" value="C:centrosome"/>
    <property type="evidence" value="ECO:0007669"/>
    <property type="project" value="TreeGrafter"/>
</dbReference>
<evidence type="ECO:0000256" key="1">
    <source>
        <dbReference type="SAM" id="Coils"/>
    </source>
</evidence>
<keyword evidence="4" id="KW-1185">Reference proteome</keyword>
<feature type="coiled-coil region" evidence="1">
    <location>
        <begin position="297"/>
        <end position="338"/>
    </location>
</feature>
<proteinExistence type="predicted"/>